<dbReference type="InterPro" id="IPR029044">
    <property type="entry name" value="Nucleotide-diphossugar_trans"/>
</dbReference>
<dbReference type="GO" id="GO:0016757">
    <property type="term" value="F:glycosyltransferase activity"/>
    <property type="evidence" value="ECO:0007669"/>
    <property type="project" value="InterPro"/>
</dbReference>
<gene>
    <name evidence="1" type="ORF">SAMN05444417_2660</name>
</gene>
<dbReference type="Gene3D" id="3.90.550.10">
    <property type="entry name" value="Spore Coat Polysaccharide Biosynthesis Protein SpsA, Chain A"/>
    <property type="match status" value="1"/>
</dbReference>
<protein>
    <submittedName>
        <fullName evidence="1">Lipopolysaccharide biosynthesis protein, LPS:glycosyltransferase</fullName>
    </submittedName>
</protein>
<reference evidence="1 2" key="1">
    <citation type="submission" date="2016-11" db="EMBL/GenBank/DDBJ databases">
        <authorList>
            <person name="Jaros S."/>
            <person name="Januszkiewicz K."/>
            <person name="Wedrychowicz H."/>
        </authorList>
    </citation>
    <scope>NUCLEOTIDE SEQUENCE [LARGE SCALE GENOMIC DNA]</scope>
    <source>
        <strain evidence="1 2">DSM 100565</strain>
    </source>
</reference>
<evidence type="ECO:0000313" key="1">
    <source>
        <dbReference type="EMBL" id="SHJ04517.1"/>
    </source>
</evidence>
<sequence length="348" mass="38744">MSGTTWQSGPARQPDCAILTCDSGHLPQAVVVARRIAAVEPEGRFDIVIATPDTDSIPRAALDGRIRFTGLDVSAIPQIRHPISRIGLGTFYRHLLPRAFVGEYRAMFYLDTDTWLRRPGLQGLFDRMPDDLAIAAAPDFEYQPTLEEAAQVVDPSSRARQAALSGPNGEVWQSGALLIGVQPYLDSEADRRVLSWAGANEAVLHAHRIGEQGVLNKVCGGEIRMLDPRWNWQKRRFLREEMVARFDPWLLHFCGRDKPWLIGDDPYVATFNAAWWEGLRALDPGFAPHARPGSLAALTRTPRFGLPPLDALHRWRKSRREARREEAARPGPAAAVAMQALIDRAEVA</sequence>
<accession>A0A1M6G3X2</accession>
<dbReference type="Proteomes" id="UP000184292">
    <property type="component" value="Unassembled WGS sequence"/>
</dbReference>
<organism evidence="1 2">
    <name type="scientific">Wenxinia saemankumensis</name>
    <dbReference type="NCBI Taxonomy" id="1447782"/>
    <lineage>
        <taxon>Bacteria</taxon>
        <taxon>Pseudomonadati</taxon>
        <taxon>Pseudomonadota</taxon>
        <taxon>Alphaproteobacteria</taxon>
        <taxon>Rhodobacterales</taxon>
        <taxon>Roseobacteraceae</taxon>
        <taxon>Wenxinia</taxon>
    </lineage>
</organism>
<evidence type="ECO:0000313" key="2">
    <source>
        <dbReference type="Proteomes" id="UP000184292"/>
    </source>
</evidence>
<dbReference type="STRING" id="1447782.SAMN05444417_2660"/>
<dbReference type="EMBL" id="FQYO01000004">
    <property type="protein sequence ID" value="SHJ04517.1"/>
    <property type="molecule type" value="Genomic_DNA"/>
</dbReference>
<dbReference type="AlphaFoldDB" id="A0A1M6G3X2"/>
<dbReference type="SUPFAM" id="SSF53448">
    <property type="entry name" value="Nucleotide-diphospho-sugar transferases"/>
    <property type="match status" value="1"/>
</dbReference>
<dbReference type="Pfam" id="PF01501">
    <property type="entry name" value="Glyco_transf_8"/>
    <property type="match status" value="1"/>
</dbReference>
<proteinExistence type="predicted"/>
<dbReference type="RefSeq" id="WP_073331405.1">
    <property type="nucleotide sequence ID" value="NZ_FQYO01000004.1"/>
</dbReference>
<keyword evidence="2" id="KW-1185">Reference proteome</keyword>
<name>A0A1M6G3X2_9RHOB</name>
<dbReference type="InterPro" id="IPR002495">
    <property type="entry name" value="Glyco_trans_8"/>
</dbReference>
<keyword evidence="1" id="KW-0808">Transferase</keyword>